<organism evidence="1 2">
    <name type="scientific">Dendrothele bispora (strain CBS 962.96)</name>
    <dbReference type="NCBI Taxonomy" id="1314807"/>
    <lineage>
        <taxon>Eukaryota</taxon>
        <taxon>Fungi</taxon>
        <taxon>Dikarya</taxon>
        <taxon>Basidiomycota</taxon>
        <taxon>Agaricomycotina</taxon>
        <taxon>Agaricomycetes</taxon>
        <taxon>Agaricomycetidae</taxon>
        <taxon>Agaricales</taxon>
        <taxon>Agaricales incertae sedis</taxon>
        <taxon>Dendrothele</taxon>
    </lineage>
</organism>
<dbReference type="AlphaFoldDB" id="A0A4S8KQI1"/>
<dbReference type="PANTHER" id="PTHR14187">
    <property type="entry name" value="ALPHA KINASE/ELONGATION FACTOR 2 KINASE"/>
    <property type="match status" value="1"/>
</dbReference>
<dbReference type="Gene3D" id="3.90.640.10">
    <property type="entry name" value="Actin, Chain A, domain 4"/>
    <property type="match status" value="1"/>
</dbReference>
<dbReference type="PANTHER" id="PTHR14187:SF5">
    <property type="entry name" value="HEAT SHOCK 70 KDA PROTEIN 12A"/>
    <property type="match status" value="1"/>
</dbReference>
<evidence type="ECO:0008006" key="3">
    <source>
        <dbReference type="Google" id="ProtNLM"/>
    </source>
</evidence>
<evidence type="ECO:0000313" key="1">
    <source>
        <dbReference type="EMBL" id="THU77588.1"/>
    </source>
</evidence>
<reference evidence="1 2" key="1">
    <citation type="journal article" date="2019" name="Nat. Ecol. Evol.">
        <title>Megaphylogeny resolves global patterns of mushroom evolution.</title>
        <authorList>
            <person name="Varga T."/>
            <person name="Krizsan K."/>
            <person name="Foldi C."/>
            <person name="Dima B."/>
            <person name="Sanchez-Garcia M."/>
            <person name="Sanchez-Ramirez S."/>
            <person name="Szollosi G.J."/>
            <person name="Szarkandi J.G."/>
            <person name="Papp V."/>
            <person name="Albert L."/>
            <person name="Andreopoulos W."/>
            <person name="Angelini C."/>
            <person name="Antonin V."/>
            <person name="Barry K.W."/>
            <person name="Bougher N.L."/>
            <person name="Buchanan P."/>
            <person name="Buyck B."/>
            <person name="Bense V."/>
            <person name="Catcheside P."/>
            <person name="Chovatia M."/>
            <person name="Cooper J."/>
            <person name="Damon W."/>
            <person name="Desjardin D."/>
            <person name="Finy P."/>
            <person name="Geml J."/>
            <person name="Haridas S."/>
            <person name="Hughes K."/>
            <person name="Justo A."/>
            <person name="Karasinski D."/>
            <person name="Kautmanova I."/>
            <person name="Kiss B."/>
            <person name="Kocsube S."/>
            <person name="Kotiranta H."/>
            <person name="LaButti K.M."/>
            <person name="Lechner B.E."/>
            <person name="Liimatainen K."/>
            <person name="Lipzen A."/>
            <person name="Lukacs Z."/>
            <person name="Mihaltcheva S."/>
            <person name="Morgado L.N."/>
            <person name="Niskanen T."/>
            <person name="Noordeloos M.E."/>
            <person name="Ohm R.A."/>
            <person name="Ortiz-Santana B."/>
            <person name="Ovrebo C."/>
            <person name="Racz N."/>
            <person name="Riley R."/>
            <person name="Savchenko A."/>
            <person name="Shiryaev A."/>
            <person name="Soop K."/>
            <person name="Spirin V."/>
            <person name="Szebenyi C."/>
            <person name="Tomsovsky M."/>
            <person name="Tulloss R.E."/>
            <person name="Uehling J."/>
            <person name="Grigoriev I.V."/>
            <person name="Vagvolgyi C."/>
            <person name="Papp T."/>
            <person name="Martin F.M."/>
            <person name="Miettinen O."/>
            <person name="Hibbett D.S."/>
            <person name="Nagy L.G."/>
        </authorList>
    </citation>
    <scope>NUCLEOTIDE SEQUENCE [LARGE SCALE GENOMIC DNA]</scope>
    <source>
        <strain evidence="1 2">CBS 962.96</strain>
    </source>
</reference>
<protein>
    <recommendedName>
        <fullName evidence="3">Actin-like ATPase domain-containing protein</fullName>
    </recommendedName>
</protein>
<dbReference type="SUPFAM" id="SSF53067">
    <property type="entry name" value="Actin-like ATPase domain"/>
    <property type="match status" value="2"/>
</dbReference>
<dbReference type="InterPro" id="IPR043129">
    <property type="entry name" value="ATPase_NBD"/>
</dbReference>
<sequence length="678" mass="76581">MNTRKLYNGTRRNLLIAMDVGTTYSGASYCLLDPGFVPEIQTVTRFPAREHVGGDAKIPSIIYYGQDGSIKAVGAEATQEGILEKAEDEDWVPAKWFKLHLRPNDKDGDTVDQAIPPLPLNKSAVTVFSDFLRYLFQCTKDFIVQSGPNGASVWESVEDKIQFILSHPNGWEGAQQSQMRRAAILAGLITDSQEDHGRVQFVTEGEASLHYCLNNGCVTPGRGVVIVDAGGGTVDLSSYEPEDSESDTENKISFREMTRPQCHFTGSIFVKDKARQYLQNKLADSRFLEDIDHICECFDKTTKLTFKNTNEPAFIRFGRARDRDLDVGIKSGQMKLSGEVVAKFFEPSIHSIMNAVIEQQKSSANNVDVVFLVGGFAANDYLYRTLTEFFKPTGLNLYRPQNYSIARWHYGARMYENFDASDPEHVLREQTSYVDSATDRRIIPNLFDTILSKNTRVAETTEFRKRYFRRYKNLPHFKRNPMTASILCYRGEQQIPKWIDDDADNYLVLCRIKTDVQIPAICLSNQITGKIYHEISYSIILSFGLDGNHNSNVRVVVSIIKLTRPNLAEQPPYDLISLFPPKYLLGQLHTLWDLGLGSGCLFWVLCTAFCLCLLAELNQGPLGGKLSADWRRVNFMMETTTLTLELWFPSGLTELKAQIAWTENGVEKRGPATIIYDN</sequence>
<gene>
    <name evidence="1" type="ORF">K435DRAFT_877646</name>
</gene>
<accession>A0A4S8KQI1</accession>
<dbReference type="Gene3D" id="3.30.420.40">
    <property type="match status" value="2"/>
</dbReference>
<keyword evidence="2" id="KW-1185">Reference proteome</keyword>
<proteinExistence type="predicted"/>
<dbReference type="EMBL" id="ML180393">
    <property type="protein sequence ID" value="THU77588.1"/>
    <property type="molecule type" value="Genomic_DNA"/>
</dbReference>
<dbReference type="CDD" id="cd10170">
    <property type="entry name" value="ASKHA_NBD_HSP70"/>
    <property type="match status" value="1"/>
</dbReference>
<name>A0A4S8KQI1_DENBC</name>
<dbReference type="Proteomes" id="UP000297245">
    <property type="component" value="Unassembled WGS sequence"/>
</dbReference>
<evidence type="ECO:0000313" key="2">
    <source>
        <dbReference type="Proteomes" id="UP000297245"/>
    </source>
</evidence>
<dbReference type="OrthoDB" id="2963168at2759"/>